<dbReference type="GO" id="GO:0015344">
    <property type="term" value="F:siderophore uptake transmembrane transporter activity"/>
    <property type="evidence" value="ECO:0007669"/>
    <property type="project" value="TreeGrafter"/>
</dbReference>
<evidence type="ECO:0000256" key="14">
    <source>
        <dbReference type="SAM" id="MobiDB-lite"/>
    </source>
</evidence>
<dbReference type="Gene3D" id="2.170.130.10">
    <property type="entry name" value="TonB-dependent receptor, plug domain"/>
    <property type="match status" value="1"/>
</dbReference>
<dbReference type="PATRIC" id="fig|33995.3.peg.2328"/>
<keyword evidence="9 13" id="KW-0798">TonB box</keyword>
<keyword evidence="3 12" id="KW-1134">Transmembrane beta strand</keyword>
<evidence type="ECO:0000313" key="18">
    <source>
        <dbReference type="EMBL" id="KON64354.1"/>
    </source>
</evidence>
<comment type="subcellular location">
    <subcellularLocation>
        <location evidence="1 12">Cell outer membrane</location>
        <topology evidence="1 12">Multi-pass membrane protein</topology>
    </subcellularLocation>
</comment>
<keyword evidence="18" id="KW-0675">Receptor</keyword>
<evidence type="ECO:0000256" key="2">
    <source>
        <dbReference type="ARBA" id="ARBA00022448"/>
    </source>
</evidence>
<evidence type="ECO:0000256" key="10">
    <source>
        <dbReference type="ARBA" id="ARBA00023136"/>
    </source>
</evidence>
<feature type="region of interest" description="Disordered" evidence="14">
    <location>
        <begin position="184"/>
        <end position="209"/>
    </location>
</feature>
<feature type="domain" description="TonB-dependent receptor plug" evidence="17">
    <location>
        <begin position="89"/>
        <end position="191"/>
    </location>
</feature>
<proteinExistence type="inferred from homology"/>
<keyword evidence="6 15" id="KW-0732">Signal</keyword>
<feature type="domain" description="TonB-dependent receptor-like beta-barrel" evidence="16">
    <location>
        <begin position="303"/>
        <end position="750"/>
    </location>
</feature>
<keyword evidence="8" id="KW-0406">Ion transport</keyword>
<evidence type="ECO:0000256" key="15">
    <source>
        <dbReference type="SAM" id="SignalP"/>
    </source>
</evidence>
<name>A0A0M0EGG1_KOMEU</name>
<evidence type="ECO:0000256" key="12">
    <source>
        <dbReference type="PROSITE-ProRule" id="PRU01360"/>
    </source>
</evidence>
<keyword evidence="11 12" id="KW-0998">Cell outer membrane</keyword>
<sequence>MRRRSTGLTVCMILSSTFLTNGLRLHMAHAADVVQKNPVNAKATTASGGAAKAAKAGGTTVNTGINATGAGEQLRVTRTRSYGGLIRNETAAKSVSTVSHDYIAKQAPASNPLALVAMSPGANVSMGDPFGVSDESDINVRGLNQQEIGFTFEGAPMNDPDDYTPNSSEWVDSENMDNVQLQQGAPSLETPTTTSSGGTMAVKMRGPKHTRGGEFDVSYGTHQMNRQFIRYDSGDIANTGLRAFASFSDLTSRAWRGPGRNNRWHVDYKLIKEWGDGNYISLSGSYNNEHTAWYSTPTLSDWNKYGLKNNPDDMQGKYTFGSPNYYKSYATSWTDYFLSAPSHFKLARNLTLDVTPYYYHGSGNYPFGVTTVSATGPYYNGTTANSSPLAGNNYSEDGQTAAIQNWIGVENYTGFNSTLHYKVANHDLVFGYWYGYTDMHVDEPLSGLDASGNSTGYLRQQDGTTLNEWSYHTITQTNALYIGDTMHFLNRKLTLDVGFKEVMAARNGTLNQPGPQYNANYYSAQPLPRMSISYKFNPNIMVFGNVTTSYRLPLGSAFYNQYDSPWDGGMYQTANKKLHDEYSVSEEVGARYHDKWITASLTLFNYNFSHHQINEYIGNVPYYQDAGSMTTRGFDGELALHPWHHITPYGSVEYLYARQDSNITMDGVTYHTAGKMATSAPRWMAAAGLQYDDGRFFGSVSLKYVDKEYGTFMNDEQISGHKQVDMMIGARAPDIGFLKAPSLRLNVINLADHHYLSGVYNTGPVAGTAQYYTAPNFACLGTFSTGF</sequence>
<feature type="signal peptide" evidence="15">
    <location>
        <begin position="1"/>
        <end position="30"/>
    </location>
</feature>
<evidence type="ECO:0000256" key="13">
    <source>
        <dbReference type="RuleBase" id="RU003357"/>
    </source>
</evidence>
<accession>A0A0M0EGG1</accession>
<evidence type="ECO:0000256" key="7">
    <source>
        <dbReference type="ARBA" id="ARBA00023004"/>
    </source>
</evidence>
<dbReference type="Pfam" id="PF07715">
    <property type="entry name" value="Plug"/>
    <property type="match status" value="1"/>
</dbReference>
<dbReference type="InterPro" id="IPR000531">
    <property type="entry name" value="Beta-barrel_TonB"/>
</dbReference>
<dbReference type="InterPro" id="IPR039426">
    <property type="entry name" value="TonB-dep_rcpt-like"/>
</dbReference>
<feature type="chain" id="PRO_5005598014" evidence="15">
    <location>
        <begin position="31"/>
        <end position="787"/>
    </location>
</feature>
<dbReference type="InterPro" id="IPR012910">
    <property type="entry name" value="Plug_dom"/>
</dbReference>
<evidence type="ECO:0000256" key="5">
    <source>
        <dbReference type="ARBA" id="ARBA00022692"/>
    </source>
</evidence>
<evidence type="ECO:0000259" key="17">
    <source>
        <dbReference type="Pfam" id="PF07715"/>
    </source>
</evidence>
<dbReference type="AlphaFoldDB" id="A0A0M0EGG1"/>
<evidence type="ECO:0000259" key="16">
    <source>
        <dbReference type="Pfam" id="PF00593"/>
    </source>
</evidence>
<keyword evidence="7" id="KW-0408">Iron</keyword>
<evidence type="ECO:0000313" key="19">
    <source>
        <dbReference type="Proteomes" id="UP000037566"/>
    </source>
</evidence>
<keyword evidence="2 12" id="KW-0813">Transport</keyword>
<evidence type="ECO:0000256" key="11">
    <source>
        <dbReference type="ARBA" id="ARBA00023237"/>
    </source>
</evidence>
<dbReference type="Proteomes" id="UP000037566">
    <property type="component" value="Unassembled WGS sequence"/>
</dbReference>
<feature type="compositionally biased region" description="Polar residues" evidence="14">
    <location>
        <begin position="184"/>
        <end position="198"/>
    </location>
</feature>
<comment type="similarity">
    <text evidence="12 13">Belongs to the TonB-dependent receptor family.</text>
</comment>
<evidence type="ECO:0000256" key="8">
    <source>
        <dbReference type="ARBA" id="ARBA00023065"/>
    </source>
</evidence>
<protein>
    <submittedName>
        <fullName evidence="18">TonB dependent receptor</fullName>
    </submittedName>
</protein>
<dbReference type="PROSITE" id="PS52016">
    <property type="entry name" value="TONB_DEPENDENT_REC_3"/>
    <property type="match status" value="1"/>
</dbReference>
<dbReference type="InterPro" id="IPR036942">
    <property type="entry name" value="Beta-barrel_TonB_sf"/>
</dbReference>
<reference evidence="18" key="1">
    <citation type="submission" date="2015-08" db="EMBL/GenBank/DDBJ databases">
        <title>Draft genome sequence of Komagataeibacter europaeus CECT 8546 a cellulose producer strain from vinegar produced by the traditional method.</title>
        <authorList>
            <person name="Poehlein A."/>
            <person name="Valera M.J."/>
            <person name="Haack F.S."/>
            <person name="Mas A."/>
            <person name="Daniel R."/>
            <person name="Streit W.R."/>
            <person name="Mateo E."/>
        </authorList>
    </citation>
    <scope>NUCLEOTIDE SEQUENCE [LARGE SCALE GENOMIC DNA]</scope>
    <source>
        <strain evidence="18">CECT 8546</strain>
    </source>
</reference>
<evidence type="ECO:0000256" key="4">
    <source>
        <dbReference type="ARBA" id="ARBA00022496"/>
    </source>
</evidence>
<keyword evidence="10 12" id="KW-0472">Membrane</keyword>
<dbReference type="EMBL" id="LHUQ01000011">
    <property type="protein sequence ID" value="KON64354.1"/>
    <property type="molecule type" value="Genomic_DNA"/>
</dbReference>
<dbReference type="PANTHER" id="PTHR32552:SF89">
    <property type="entry name" value="CATECHOLATE SIDEROPHORE RECEPTOR FIU"/>
    <property type="match status" value="1"/>
</dbReference>
<gene>
    <name evidence="18" type="ORF">KOEU_20970</name>
</gene>
<dbReference type="SUPFAM" id="SSF56935">
    <property type="entry name" value="Porins"/>
    <property type="match status" value="1"/>
</dbReference>
<evidence type="ECO:0000256" key="1">
    <source>
        <dbReference type="ARBA" id="ARBA00004571"/>
    </source>
</evidence>
<dbReference type="GO" id="GO:0009279">
    <property type="term" value="C:cell outer membrane"/>
    <property type="evidence" value="ECO:0007669"/>
    <property type="project" value="UniProtKB-SubCell"/>
</dbReference>
<evidence type="ECO:0000256" key="6">
    <source>
        <dbReference type="ARBA" id="ARBA00022729"/>
    </source>
</evidence>
<evidence type="ECO:0000256" key="9">
    <source>
        <dbReference type="ARBA" id="ARBA00023077"/>
    </source>
</evidence>
<dbReference type="Gene3D" id="2.40.170.20">
    <property type="entry name" value="TonB-dependent receptor, beta-barrel domain"/>
    <property type="match status" value="1"/>
</dbReference>
<evidence type="ECO:0000256" key="3">
    <source>
        <dbReference type="ARBA" id="ARBA00022452"/>
    </source>
</evidence>
<comment type="caution">
    <text evidence="18">The sequence shown here is derived from an EMBL/GenBank/DDBJ whole genome shotgun (WGS) entry which is preliminary data.</text>
</comment>
<keyword evidence="19" id="KW-1185">Reference proteome</keyword>
<dbReference type="PANTHER" id="PTHR32552">
    <property type="entry name" value="FERRICHROME IRON RECEPTOR-RELATED"/>
    <property type="match status" value="1"/>
</dbReference>
<keyword evidence="5 12" id="KW-0812">Transmembrane</keyword>
<dbReference type="InterPro" id="IPR037066">
    <property type="entry name" value="Plug_dom_sf"/>
</dbReference>
<dbReference type="Pfam" id="PF00593">
    <property type="entry name" value="TonB_dep_Rec_b-barrel"/>
    <property type="match status" value="1"/>
</dbReference>
<organism evidence="18 19">
    <name type="scientific">Komagataeibacter europaeus</name>
    <name type="common">Gluconacetobacter europaeus</name>
    <dbReference type="NCBI Taxonomy" id="33995"/>
    <lineage>
        <taxon>Bacteria</taxon>
        <taxon>Pseudomonadati</taxon>
        <taxon>Pseudomonadota</taxon>
        <taxon>Alphaproteobacteria</taxon>
        <taxon>Acetobacterales</taxon>
        <taxon>Acetobacteraceae</taxon>
        <taxon>Komagataeibacter</taxon>
    </lineage>
</organism>
<keyword evidence="4" id="KW-0410">Iron transport</keyword>
<dbReference type="STRING" id="33995.KOEU_20970"/>